<sequence>MSLTTLSYYVRKALPFVIIVFVILGIFYFSFVLVILNNRQHSIVLNTVFGKIKRPTVQNKLPFPQNPQFTLDNIEGKPITATAAGQVFFVPPPKTKFGYLETIYLMAKSVEFDTAVDNHNLNNKVATFSNNSQTLSVDIANFNFEYETDYNINTSFFENPKVPDQNTVEQDAKEFLDKIGRYPDDLRQGTVNVIYLAHTTGSKDFTVVRNSREADVVEIDFFRPEVDDYPIVSPRYFNSQNFVVLTYPDGKPKIIKAQIHHFEKDTATVGAYPLITGDEAWAQFSIGKGQIIANQNPTSVIRITDMYLGYLDIEKYQPYIQPIYVFLGENNFVGWIEAIKLESFK</sequence>
<proteinExistence type="predicted"/>
<reference evidence="2 3" key="1">
    <citation type="journal article" date="2016" name="Nat. Commun.">
        <title>Thousands of microbial genomes shed light on interconnected biogeochemical processes in an aquifer system.</title>
        <authorList>
            <person name="Anantharaman K."/>
            <person name="Brown C.T."/>
            <person name="Hug L.A."/>
            <person name="Sharon I."/>
            <person name="Castelle C.J."/>
            <person name="Probst A.J."/>
            <person name="Thomas B.C."/>
            <person name="Singh A."/>
            <person name="Wilkins M.J."/>
            <person name="Karaoz U."/>
            <person name="Brodie E.L."/>
            <person name="Williams K.H."/>
            <person name="Hubbard S.S."/>
            <person name="Banfield J.F."/>
        </authorList>
    </citation>
    <scope>NUCLEOTIDE SEQUENCE [LARGE SCALE GENOMIC DNA]</scope>
</reference>
<keyword evidence="1" id="KW-0812">Transmembrane</keyword>
<accession>A0A1F7GCL7</accession>
<feature type="transmembrane region" description="Helical" evidence="1">
    <location>
        <begin position="13"/>
        <end position="36"/>
    </location>
</feature>
<organism evidence="2 3">
    <name type="scientific">Candidatus Roizmanbacteria bacterium RIFCSPHIGHO2_01_FULL_39_12b</name>
    <dbReference type="NCBI Taxonomy" id="1802030"/>
    <lineage>
        <taxon>Bacteria</taxon>
        <taxon>Candidatus Roizmaniibacteriota</taxon>
    </lineage>
</organism>
<evidence type="ECO:0000313" key="3">
    <source>
        <dbReference type="Proteomes" id="UP000178372"/>
    </source>
</evidence>
<keyword evidence="1" id="KW-0472">Membrane</keyword>
<comment type="caution">
    <text evidence="2">The sequence shown here is derived from an EMBL/GenBank/DDBJ whole genome shotgun (WGS) entry which is preliminary data.</text>
</comment>
<gene>
    <name evidence="2" type="ORF">A2690_00085</name>
</gene>
<dbReference type="AlphaFoldDB" id="A0A1F7GCL7"/>
<protein>
    <submittedName>
        <fullName evidence="2">Uncharacterized protein</fullName>
    </submittedName>
</protein>
<dbReference type="EMBL" id="MFZF01000013">
    <property type="protein sequence ID" value="OGK16666.1"/>
    <property type="molecule type" value="Genomic_DNA"/>
</dbReference>
<evidence type="ECO:0000256" key="1">
    <source>
        <dbReference type="SAM" id="Phobius"/>
    </source>
</evidence>
<dbReference type="Proteomes" id="UP000178372">
    <property type="component" value="Unassembled WGS sequence"/>
</dbReference>
<name>A0A1F7GCL7_9BACT</name>
<evidence type="ECO:0000313" key="2">
    <source>
        <dbReference type="EMBL" id="OGK16666.1"/>
    </source>
</evidence>
<keyword evidence="1" id="KW-1133">Transmembrane helix</keyword>